<sequence>MIKVEIVTPKGLHFSKEVNSVNIPTAEGEIGVLEKHMYLMTMLKPGLVYFDGKMENGIAVTYGFVDVTPEKVIILAEEAYNIGEIDAGKEKELFDQAVKRLATAQTMEEIEELEKAKERARTLLELVERFGRV</sequence>
<comment type="subcellular location">
    <subcellularLocation>
        <location evidence="9">Cell membrane</location>
        <topology evidence="9">Peripheral membrane protein</topology>
    </subcellularLocation>
    <subcellularLocation>
        <location evidence="2">Endomembrane system</location>
        <topology evidence="2">Peripheral membrane protein</topology>
    </subcellularLocation>
</comment>
<dbReference type="NCBIfam" id="TIGR01216">
    <property type="entry name" value="ATP_synt_epsi"/>
    <property type="match status" value="1"/>
</dbReference>
<proteinExistence type="inferred from homology"/>
<name>A0A7C2V699_9AQUI</name>
<dbReference type="PANTHER" id="PTHR13822:SF10">
    <property type="entry name" value="ATP SYNTHASE EPSILON CHAIN, CHLOROPLASTIC"/>
    <property type="match status" value="1"/>
</dbReference>
<dbReference type="GO" id="GO:0046933">
    <property type="term" value="F:proton-transporting ATP synthase activity, rotational mechanism"/>
    <property type="evidence" value="ECO:0007669"/>
    <property type="project" value="UniProtKB-UniRule"/>
</dbReference>
<gene>
    <name evidence="9 13" type="primary">atpC</name>
    <name evidence="13" type="ORF">ENO47_08820</name>
</gene>
<comment type="similarity">
    <text evidence="3 9 10">Belongs to the ATPase epsilon chain family.</text>
</comment>
<accession>A0A7C2V699</accession>
<dbReference type="GO" id="GO:0012505">
    <property type="term" value="C:endomembrane system"/>
    <property type="evidence" value="ECO:0007669"/>
    <property type="project" value="UniProtKB-SubCell"/>
</dbReference>
<evidence type="ECO:0000256" key="3">
    <source>
        <dbReference type="ARBA" id="ARBA00005712"/>
    </source>
</evidence>
<evidence type="ECO:0000259" key="12">
    <source>
        <dbReference type="Pfam" id="PF02823"/>
    </source>
</evidence>
<dbReference type="Pfam" id="PF02823">
    <property type="entry name" value="ATP-synt_DE_N"/>
    <property type="match status" value="1"/>
</dbReference>
<keyword evidence="11" id="KW-0175">Coiled coil</keyword>
<dbReference type="InterPro" id="IPR036771">
    <property type="entry name" value="ATPsynth_dsu/esu_N"/>
</dbReference>
<dbReference type="GO" id="GO:0005524">
    <property type="term" value="F:ATP binding"/>
    <property type="evidence" value="ECO:0007669"/>
    <property type="project" value="UniProtKB-UniRule"/>
</dbReference>
<protein>
    <recommendedName>
        <fullName evidence="9">ATP synthase epsilon chain</fullName>
    </recommendedName>
    <alternativeName>
        <fullName evidence="9">ATP synthase F1 sector epsilon subunit</fullName>
    </alternativeName>
    <alternativeName>
        <fullName evidence="9">F-ATPase epsilon subunit</fullName>
    </alternativeName>
</protein>
<evidence type="ECO:0000256" key="1">
    <source>
        <dbReference type="ARBA" id="ARBA00003543"/>
    </source>
</evidence>
<evidence type="ECO:0000256" key="7">
    <source>
        <dbReference type="ARBA" id="ARBA00023196"/>
    </source>
</evidence>
<keyword evidence="6 9" id="KW-0472">Membrane</keyword>
<organism evidence="13">
    <name type="scientific">Hydrogenobacter sp</name>
    <dbReference type="NCBI Taxonomy" id="2152829"/>
    <lineage>
        <taxon>Bacteria</taxon>
        <taxon>Pseudomonadati</taxon>
        <taxon>Aquificota</taxon>
        <taxon>Aquificia</taxon>
        <taxon>Aquificales</taxon>
        <taxon>Aquificaceae</taxon>
        <taxon>Hydrogenobacter</taxon>
    </lineage>
</organism>
<dbReference type="HAMAP" id="MF_00530">
    <property type="entry name" value="ATP_synth_epsil_bac"/>
    <property type="match status" value="1"/>
</dbReference>
<evidence type="ECO:0000313" key="13">
    <source>
        <dbReference type="EMBL" id="HEW46742.1"/>
    </source>
</evidence>
<dbReference type="AlphaFoldDB" id="A0A7C2V699"/>
<dbReference type="InterPro" id="IPR001469">
    <property type="entry name" value="ATP_synth_F1_dsu/esu"/>
</dbReference>
<dbReference type="EMBL" id="DSFP01000072">
    <property type="protein sequence ID" value="HEW46742.1"/>
    <property type="molecule type" value="Genomic_DNA"/>
</dbReference>
<keyword evidence="9" id="KW-0375">Hydrogen ion transport</keyword>
<dbReference type="CDD" id="cd12152">
    <property type="entry name" value="F1-ATPase_delta"/>
    <property type="match status" value="1"/>
</dbReference>
<feature type="coiled-coil region" evidence="11">
    <location>
        <begin position="103"/>
        <end position="130"/>
    </location>
</feature>
<dbReference type="GO" id="GO:0045259">
    <property type="term" value="C:proton-transporting ATP synthase complex"/>
    <property type="evidence" value="ECO:0007669"/>
    <property type="project" value="UniProtKB-KW"/>
</dbReference>
<evidence type="ECO:0000256" key="4">
    <source>
        <dbReference type="ARBA" id="ARBA00022448"/>
    </source>
</evidence>
<dbReference type="InterPro" id="IPR020546">
    <property type="entry name" value="ATP_synth_F1_dsu/esu_N"/>
</dbReference>
<keyword evidence="8 9" id="KW-0066">ATP synthesis</keyword>
<dbReference type="SUPFAM" id="SSF51344">
    <property type="entry name" value="Epsilon subunit of F1F0-ATP synthase N-terminal domain"/>
    <property type="match status" value="1"/>
</dbReference>
<keyword evidence="9" id="KW-1003">Cell membrane</keyword>
<evidence type="ECO:0000256" key="6">
    <source>
        <dbReference type="ARBA" id="ARBA00023136"/>
    </source>
</evidence>
<keyword evidence="7 9" id="KW-0139">CF(1)</keyword>
<keyword evidence="4 9" id="KW-0813">Transport</keyword>
<keyword evidence="5 9" id="KW-0406">Ion transport</keyword>
<dbReference type="Gene3D" id="2.60.15.10">
    <property type="entry name" value="F0F1 ATP synthase delta/epsilon subunit, N-terminal"/>
    <property type="match status" value="1"/>
</dbReference>
<evidence type="ECO:0000256" key="11">
    <source>
        <dbReference type="SAM" id="Coils"/>
    </source>
</evidence>
<dbReference type="GO" id="GO:0005886">
    <property type="term" value="C:plasma membrane"/>
    <property type="evidence" value="ECO:0007669"/>
    <property type="project" value="UniProtKB-SubCell"/>
</dbReference>
<evidence type="ECO:0000256" key="5">
    <source>
        <dbReference type="ARBA" id="ARBA00023065"/>
    </source>
</evidence>
<evidence type="ECO:0000256" key="10">
    <source>
        <dbReference type="RuleBase" id="RU003656"/>
    </source>
</evidence>
<comment type="caution">
    <text evidence="13">The sequence shown here is derived from an EMBL/GenBank/DDBJ whole genome shotgun (WGS) entry which is preliminary data.</text>
</comment>
<comment type="function">
    <text evidence="1 9">Produces ATP from ADP in the presence of a proton gradient across the membrane.</text>
</comment>
<dbReference type="PANTHER" id="PTHR13822">
    <property type="entry name" value="ATP SYNTHASE DELTA/EPSILON CHAIN"/>
    <property type="match status" value="1"/>
</dbReference>
<evidence type="ECO:0000256" key="9">
    <source>
        <dbReference type="HAMAP-Rule" id="MF_00530"/>
    </source>
</evidence>
<reference evidence="13" key="1">
    <citation type="journal article" date="2020" name="mSystems">
        <title>Genome- and Community-Level Interaction Insights into Carbon Utilization and Element Cycling Functions of Hydrothermarchaeota in Hydrothermal Sediment.</title>
        <authorList>
            <person name="Zhou Z."/>
            <person name="Liu Y."/>
            <person name="Xu W."/>
            <person name="Pan J."/>
            <person name="Luo Z.H."/>
            <person name="Li M."/>
        </authorList>
    </citation>
    <scope>NUCLEOTIDE SEQUENCE [LARGE SCALE GENOMIC DNA]</scope>
    <source>
        <strain evidence="13">SpSt-132</strain>
    </source>
</reference>
<comment type="subunit">
    <text evidence="9 10">F-type ATPases have 2 components, CF(1) - the catalytic core - and CF(0) - the membrane proton channel. CF(1) has five subunits: alpha(3), beta(3), gamma(1), delta(1), epsilon(1). CF(0) has three main subunits: a, b and c.</text>
</comment>
<feature type="domain" description="ATP synthase F1 complex delta/epsilon subunit N-terminal" evidence="12">
    <location>
        <begin position="2"/>
        <end position="79"/>
    </location>
</feature>
<evidence type="ECO:0000256" key="8">
    <source>
        <dbReference type="ARBA" id="ARBA00023310"/>
    </source>
</evidence>
<evidence type="ECO:0000256" key="2">
    <source>
        <dbReference type="ARBA" id="ARBA00004184"/>
    </source>
</evidence>